<dbReference type="KEGG" id="bko:CKF48_19230"/>
<dbReference type="PROSITE" id="PS51257">
    <property type="entry name" value="PROKAR_LIPOPROTEIN"/>
    <property type="match status" value="1"/>
</dbReference>
<keyword evidence="2" id="KW-1133">Transmembrane helix</keyword>
<keyword evidence="2" id="KW-0472">Membrane</keyword>
<keyword evidence="2" id="KW-0812">Transmembrane</keyword>
<proteinExistence type="predicted"/>
<sequence length="381" mass="42653">MDDMQKSQGYQLFLFINTTALSITIACIFLASTVALVTIKMSSDIASSVINGPQSHSIYLHLLKSANQSFISEDAIEEVAISDLAFKFATSITPEDPRTFLGRELPLFSFFDGKIHIAGKGTDYTTLPIESTNVPMDKLIKDKETIGNDDDNNDDEQEGTTSPKEKNVYIYHSHSYESYLPFIKEAQTADDAVSNDEKYNVISVGSKLQKDLHAEGIGVEHNRTNMTEALHSQGLQHNDAYTRARDFVSEALASNKNLTYIIDIHRDSQRKDVTTIDINGKSYARLFFVVGAESKNYEKNLKLAEDLNKAVEEKYPGLSRGVLKKDYSVGNGVYNQDLSDRAILLEVGGVDNNREELDNSTDAFADIFSEYYWKQKEVESQ</sequence>
<evidence type="ECO:0000313" key="3">
    <source>
        <dbReference type="EMBL" id="ASV69252.1"/>
    </source>
</evidence>
<accession>A0A248TM62</accession>
<protein>
    <recommendedName>
        <fullName evidence="5">Stage II sporulation protein P</fullName>
    </recommendedName>
</protein>
<gene>
    <name evidence="3" type="ORF">CKF48_19230</name>
</gene>
<feature type="transmembrane region" description="Helical" evidence="2">
    <location>
        <begin position="12"/>
        <end position="39"/>
    </location>
</feature>
<feature type="compositionally biased region" description="Acidic residues" evidence="1">
    <location>
        <begin position="147"/>
        <end position="158"/>
    </location>
</feature>
<organism evidence="3 4">
    <name type="scientific">Cytobacillus kochii</name>
    <dbReference type="NCBI Taxonomy" id="859143"/>
    <lineage>
        <taxon>Bacteria</taxon>
        <taxon>Bacillati</taxon>
        <taxon>Bacillota</taxon>
        <taxon>Bacilli</taxon>
        <taxon>Bacillales</taxon>
        <taxon>Bacillaceae</taxon>
        <taxon>Cytobacillus</taxon>
    </lineage>
</organism>
<dbReference type="InterPro" id="IPR010897">
    <property type="entry name" value="Spore_II_P"/>
</dbReference>
<dbReference type="Gene3D" id="3.40.630.40">
    <property type="entry name" value="Zn-dependent exopeptidases"/>
    <property type="match status" value="1"/>
</dbReference>
<evidence type="ECO:0000313" key="4">
    <source>
        <dbReference type="Proteomes" id="UP000215137"/>
    </source>
</evidence>
<dbReference type="EMBL" id="CP022983">
    <property type="protein sequence ID" value="ASV69252.1"/>
    <property type="molecule type" value="Genomic_DNA"/>
</dbReference>
<dbReference type="NCBIfam" id="TIGR02867">
    <property type="entry name" value="spore_II_P"/>
    <property type="match status" value="1"/>
</dbReference>
<evidence type="ECO:0000256" key="2">
    <source>
        <dbReference type="SAM" id="Phobius"/>
    </source>
</evidence>
<evidence type="ECO:0000256" key="1">
    <source>
        <dbReference type="SAM" id="MobiDB-lite"/>
    </source>
</evidence>
<feature type="region of interest" description="Disordered" evidence="1">
    <location>
        <begin position="144"/>
        <end position="166"/>
    </location>
</feature>
<dbReference type="SUPFAM" id="SSF53187">
    <property type="entry name" value="Zn-dependent exopeptidases"/>
    <property type="match status" value="1"/>
</dbReference>
<keyword evidence="4" id="KW-1185">Reference proteome</keyword>
<reference evidence="3 4" key="1">
    <citation type="submission" date="2017-08" db="EMBL/GenBank/DDBJ databases">
        <title>Complete Genome Sequence of Bacillus kochii Oregon-R-modENCODE STRAIN BDGP4, isolated from Drosophila melanogaster gut.</title>
        <authorList>
            <person name="Wan K.H."/>
            <person name="Yu C."/>
            <person name="Park S."/>
            <person name="Hammonds A.S."/>
            <person name="Booth B.W."/>
            <person name="Celniker S.E."/>
        </authorList>
    </citation>
    <scope>NUCLEOTIDE SEQUENCE [LARGE SCALE GENOMIC DNA]</scope>
    <source>
        <strain evidence="3 4">BDGP4</strain>
    </source>
</reference>
<dbReference type="AlphaFoldDB" id="A0A248TM62"/>
<dbReference type="Proteomes" id="UP000215137">
    <property type="component" value="Chromosome"/>
</dbReference>
<evidence type="ECO:0008006" key="5">
    <source>
        <dbReference type="Google" id="ProtNLM"/>
    </source>
</evidence>
<name>A0A248TM62_9BACI</name>
<dbReference type="Pfam" id="PF07454">
    <property type="entry name" value="SpoIIP"/>
    <property type="match status" value="1"/>
</dbReference>